<name>A0AAV9I0R9_9PEZI</name>
<keyword evidence="3" id="KW-1185">Reference proteome</keyword>
<evidence type="ECO:0000313" key="3">
    <source>
        <dbReference type="Proteomes" id="UP001321749"/>
    </source>
</evidence>
<reference evidence="2" key="2">
    <citation type="submission" date="2023-06" db="EMBL/GenBank/DDBJ databases">
        <authorList>
            <consortium name="Lawrence Berkeley National Laboratory"/>
            <person name="Mondo S.J."/>
            <person name="Hensen N."/>
            <person name="Bonometti L."/>
            <person name="Westerberg I."/>
            <person name="Brannstrom I.O."/>
            <person name="Guillou S."/>
            <person name="Cros-Aarteil S."/>
            <person name="Calhoun S."/>
            <person name="Haridas S."/>
            <person name="Kuo A."/>
            <person name="Pangilinan J."/>
            <person name="Riley R."/>
            <person name="Labutti K."/>
            <person name="Andreopoulos B."/>
            <person name="Lipzen A."/>
            <person name="Chen C."/>
            <person name="Yanf M."/>
            <person name="Daum C."/>
            <person name="Ng V."/>
            <person name="Clum A."/>
            <person name="Steindorff A."/>
            <person name="Ohm R."/>
            <person name="Martin F."/>
            <person name="Silar P."/>
            <person name="Natvig D."/>
            <person name="Lalanne C."/>
            <person name="Gautier V."/>
            <person name="Ament-Velasquez S.L."/>
            <person name="Kruys A."/>
            <person name="Hutchinson M.I."/>
            <person name="Powell A.J."/>
            <person name="Barry K."/>
            <person name="Miller A.N."/>
            <person name="Grigoriev I.V."/>
            <person name="Debuchy R."/>
            <person name="Gladieux P."/>
            <person name="Thoren M.H."/>
            <person name="Johannesson H."/>
        </authorList>
    </citation>
    <scope>NUCLEOTIDE SEQUENCE</scope>
    <source>
        <strain evidence="2">PSN324</strain>
    </source>
</reference>
<evidence type="ECO:0000256" key="1">
    <source>
        <dbReference type="SAM" id="SignalP"/>
    </source>
</evidence>
<dbReference type="AlphaFoldDB" id="A0AAV9I0R9"/>
<gene>
    <name evidence="2" type="ORF">QBC42DRAFT_261056</name>
</gene>
<organism evidence="2 3">
    <name type="scientific">Cladorrhinum samala</name>
    <dbReference type="NCBI Taxonomy" id="585594"/>
    <lineage>
        <taxon>Eukaryota</taxon>
        <taxon>Fungi</taxon>
        <taxon>Dikarya</taxon>
        <taxon>Ascomycota</taxon>
        <taxon>Pezizomycotina</taxon>
        <taxon>Sordariomycetes</taxon>
        <taxon>Sordariomycetidae</taxon>
        <taxon>Sordariales</taxon>
        <taxon>Podosporaceae</taxon>
        <taxon>Cladorrhinum</taxon>
    </lineage>
</organism>
<accession>A0AAV9I0R9</accession>
<feature type="signal peptide" evidence="1">
    <location>
        <begin position="1"/>
        <end position="23"/>
    </location>
</feature>
<evidence type="ECO:0000313" key="2">
    <source>
        <dbReference type="EMBL" id="KAK4465601.1"/>
    </source>
</evidence>
<feature type="chain" id="PRO_5043866342" evidence="1">
    <location>
        <begin position="24"/>
        <end position="278"/>
    </location>
</feature>
<sequence length="278" mass="30530">MLLPSFLTNLLAVLLLFLSLSLSLNSPPVFPRITSVPAFEVSGFSAGGIILSHRNYINFHVQTRPNFTVVSCSTMGTSLDSSLGDVAPTWCNRNPDSVPTPEDVWFEFVMLDHDPNRLHDNETGPGGVTGGLYEDIRKRRSGSRRKRSVSWVKSGNKKIGTGGYRVSGEVLKEGTNEWMGSQSASKKTCASKTTRRLMTGAGIDPQEGGEESGKGARAKLRIVRQISNTTHDEAVHYFLPENLPFVGDGDLSHQVYQGPREFSIDAWEFDSLRLPGMV</sequence>
<reference evidence="2" key="1">
    <citation type="journal article" date="2023" name="Mol. Phylogenet. Evol.">
        <title>Genome-scale phylogeny and comparative genomics of the fungal order Sordariales.</title>
        <authorList>
            <person name="Hensen N."/>
            <person name="Bonometti L."/>
            <person name="Westerberg I."/>
            <person name="Brannstrom I.O."/>
            <person name="Guillou S."/>
            <person name="Cros-Aarteil S."/>
            <person name="Calhoun S."/>
            <person name="Haridas S."/>
            <person name="Kuo A."/>
            <person name="Mondo S."/>
            <person name="Pangilinan J."/>
            <person name="Riley R."/>
            <person name="LaButti K."/>
            <person name="Andreopoulos B."/>
            <person name="Lipzen A."/>
            <person name="Chen C."/>
            <person name="Yan M."/>
            <person name="Daum C."/>
            <person name="Ng V."/>
            <person name="Clum A."/>
            <person name="Steindorff A."/>
            <person name="Ohm R.A."/>
            <person name="Martin F."/>
            <person name="Silar P."/>
            <person name="Natvig D.O."/>
            <person name="Lalanne C."/>
            <person name="Gautier V."/>
            <person name="Ament-Velasquez S.L."/>
            <person name="Kruys A."/>
            <person name="Hutchinson M.I."/>
            <person name="Powell A.J."/>
            <person name="Barry K."/>
            <person name="Miller A.N."/>
            <person name="Grigoriev I.V."/>
            <person name="Debuchy R."/>
            <person name="Gladieux P."/>
            <person name="Hiltunen Thoren M."/>
            <person name="Johannesson H."/>
        </authorList>
    </citation>
    <scope>NUCLEOTIDE SEQUENCE</scope>
    <source>
        <strain evidence="2">PSN324</strain>
    </source>
</reference>
<keyword evidence="1" id="KW-0732">Signal</keyword>
<proteinExistence type="predicted"/>
<dbReference type="Proteomes" id="UP001321749">
    <property type="component" value="Unassembled WGS sequence"/>
</dbReference>
<dbReference type="EMBL" id="MU864938">
    <property type="protein sequence ID" value="KAK4465601.1"/>
    <property type="molecule type" value="Genomic_DNA"/>
</dbReference>
<comment type="caution">
    <text evidence="2">The sequence shown here is derived from an EMBL/GenBank/DDBJ whole genome shotgun (WGS) entry which is preliminary data.</text>
</comment>
<protein>
    <submittedName>
        <fullName evidence="2">Uncharacterized protein</fullName>
    </submittedName>
</protein>